<reference evidence="1" key="1">
    <citation type="submission" date="2022-09" db="EMBL/GenBank/DDBJ databases">
        <authorList>
            <person name="Cesa-Luna C."/>
            <person name="Girard L."/>
            <person name="Lood C."/>
            <person name="Hofte M."/>
            <person name="De Mot R."/>
        </authorList>
    </citation>
    <scope>NUCLEOTIDE SEQUENCE</scope>
    <source>
        <strain evidence="1">B1M3-32</strain>
    </source>
</reference>
<evidence type="ECO:0000313" key="1">
    <source>
        <dbReference type="EMBL" id="MCU7251992.1"/>
    </source>
</evidence>
<name>A0A9X2XN83_9PSED</name>
<evidence type="ECO:0000313" key="2">
    <source>
        <dbReference type="Proteomes" id="UP001139955"/>
    </source>
</evidence>
<dbReference type="AlphaFoldDB" id="A0A9X2XN83"/>
<accession>A0A9X2XN83</accession>
<reference evidence="1" key="2">
    <citation type="journal article" date="2023" name="mSystems">
        <title>Charting the Lipopeptidome of Nonpathogenic Pseudomonas.</title>
        <authorList>
            <person name="Cesa-Luna C."/>
            <person name="Geudens N."/>
            <person name="Girard L."/>
            <person name="De Roo V."/>
            <person name="Maklad H.R."/>
            <person name="Martins J.C."/>
            <person name="Hofte M."/>
            <person name="De Mot R."/>
        </authorList>
    </citation>
    <scope>NUCLEOTIDE SEQUENCE</scope>
    <source>
        <strain evidence="1">B1M3-32</strain>
    </source>
</reference>
<protein>
    <submittedName>
        <fullName evidence="1">Uncharacterized protein</fullName>
    </submittedName>
</protein>
<keyword evidence="2" id="KW-1185">Reference proteome</keyword>
<organism evidence="1 2">
    <name type="scientific">Pseudomonas koreensis</name>
    <dbReference type="NCBI Taxonomy" id="198620"/>
    <lineage>
        <taxon>Bacteria</taxon>
        <taxon>Pseudomonadati</taxon>
        <taxon>Pseudomonadota</taxon>
        <taxon>Gammaproteobacteria</taxon>
        <taxon>Pseudomonadales</taxon>
        <taxon>Pseudomonadaceae</taxon>
        <taxon>Pseudomonas</taxon>
    </lineage>
</organism>
<dbReference type="EMBL" id="JAOSKY010000037">
    <property type="protein sequence ID" value="MCU7251992.1"/>
    <property type="molecule type" value="Genomic_DNA"/>
</dbReference>
<dbReference type="RefSeq" id="WP_301623824.1">
    <property type="nucleotide sequence ID" value="NZ_JAOSKY010000037.1"/>
</dbReference>
<gene>
    <name evidence="1" type="ORF">OC940_29620</name>
</gene>
<proteinExistence type="predicted"/>
<feature type="non-terminal residue" evidence="1">
    <location>
        <position position="1"/>
    </location>
</feature>
<dbReference type="Proteomes" id="UP001139955">
    <property type="component" value="Unassembled WGS sequence"/>
</dbReference>
<sequence length="80" mass="8933">PLARRKRRARPAQASAWLVKSEFSAILAVPTCVGLAKGLFQSGRQRKSHFRGIKHYHLLAIVRSRIFKNGANAQNGAMQH</sequence>
<comment type="caution">
    <text evidence="1">The sequence shown here is derived from an EMBL/GenBank/DDBJ whole genome shotgun (WGS) entry which is preliminary data.</text>
</comment>